<dbReference type="AlphaFoldDB" id="A0A921YNP1"/>
<evidence type="ECO:0000313" key="1">
    <source>
        <dbReference type="EMBL" id="KAG6442420.1"/>
    </source>
</evidence>
<reference evidence="1" key="1">
    <citation type="journal article" date="2016" name="Insect Biochem. Mol. Biol.">
        <title>Multifaceted biological insights from a draft genome sequence of the tobacco hornworm moth, Manduca sexta.</title>
        <authorList>
            <person name="Kanost M.R."/>
            <person name="Arrese E.L."/>
            <person name="Cao X."/>
            <person name="Chen Y.R."/>
            <person name="Chellapilla S."/>
            <person name="Goldsmith M.R."/>
            <person name="Grosse-Wilde E."/>
            <person name="Heckel D.G."/>
            <person name="Herndon N."/>
            <person name="Jiang H."/>
            <person name="Papanicolaou A."/>
            <person name="Qu J."/>
            <person name="Soulages J.L."/>
            <person name="Vogel H."/>
            <person name="Walters J."/>
            <person name="Waterhouse R.M."/>
            <person name="Ahn S.J."/>
            <person name="Almeida F.C."/>
            <person name="An C."/>
            <person name="Aqrawi P."/>
            <person name="Bretschneider A."/>
            <person name="Bryant W.B."/>
            <person name="Bucks S."/>
            <person name="Chao H."/>
            <person name="Chevignon G."/>
            <person name="Christen J.M."/>
            <person name="Clarke D.F."/>
            <person name="Dittmer N.T."/>
            <person name="Ferguson L.C.F."/>
            <person name="Garavelou S."/>
            <person name="Gordon K.H.J."/>
            <person name="Gunaratna R.T."/>
            <person name="Han Y."/>
            <person name="Hauser F."/>
            <person name="He Y."/>
            <person name="Heidel-Fischer H."/>
            <person name="Hirsh A."/>
            <person name="Hu Y."/>
            <person name="Jiang H."/>
            <person name="Kalra D."/>
            <person name="Klinner C."/>
            <person name="Konig C."/>
            <person name="Kovar C."/>
            <person name="Kroll A.R."/>
            <person name="Kuwar S.S."/>
            <person name="Lee S.L."/>
            <person name="Lehman R."/>
            <person name="Li K."/>
            <person name="Li Z."/>
            <person name="Liang H."/>
            <person name="Lovelace S."/>
            <person name="Lu Z."/>
            <person name="Mansfield J.H."/>
            <person name="McCulloch K.J."/>
            <person name="Mathew T."/>
            <person name="Morton B."/>
            <person name="Muzny D.M."/>
            <person name="Neunemann D."/>
            <person name="Ongeri F."/>
            <person name="Pauchet Y."/>
            <person name="Pu L.L."/>
            <person name="Pyrousis I."/>
            <person name="Rao X.J."/>
            <person name="Redding A."/>
            <person name="Roesel C."/>
            <person name="Sanchez-Gracia A."/>
            <person name="Schaack S."/>
            <person name="Shukla A."/>
            <person name="Tetreau G."/>
            <person name="Wang Y."/>
            <person name="Xiong G.H."/>
            <person name="Traut W."/>
            <person name="Walsh T.K."/>
            <person name="Worley K.C."/>
            <person name="Wu D."/>
            <person name="Wu W."/>
            <person name="Wu Y.Q."/>
            <person name="Zhang X."/>
            <person name="Zou Z."/>
            <person name="Zucker H."/>
            <person name="Briscoe A.D."/>
            <person name="Burmester T."/>
            <person name="Clem R.J."/>
            <person name="Feyereisen R."/>
            <person name="Grimmelikhuijzen C.J.P."/>
            <person name="Hamodrakas S.J."/>
            <person name="Hansson B.S."/>
            <person name="Huguet E."/>
            <person name="Jermiin L.S."/>
            <person name="Lan Q."/>
            <person name="Lehman H.K."/>
            <person name="Lorenzen M."/>
            <person name="Merzendorfer H."/>
            <person name="Michalopoulos I."/>
            <person name="Morton D.B."/>
            <person name="Muthukrishnan S."/>
            <person name="Oakeshott J.G."/>
            <person name="Palmer W."/>
            <person name="Park Y."/>
            <person name="Passarelli A.L."/>
            <person name="Rozas J."/>
            <person name="Schwartz L.M."/>
            <person name="Smith W."/>
            <person name="Southgate A."/>
            <person name="Vilcinskas A."/>
            <person name="Vogt R."/>
            <person name="Wang P."/>
            <person name="Werren J."/>
            <person name="Yu X.Q."/>
            <person name="Zhou J.J."/>
            <person name="Brown S.J."/>
            <person name="Scherer S.E."/>
            <person name="Richards S."/>
            <person name="Blissard G.W."/>
        </authorList>
    </citation>
    <scope>NUCLEOTIDE SEQUENCE</scope>
</reference>
<organism evidence="1 2">
    <name type="scientific">Manduca sexta</name>
    <name type="common">Tobacco hawkmoth</name>
    <name type="synonym">Tobacco hornworm</name>
    <dbReference type="NCBI Taxonomy" id="7130"/>
    <lineage>
        <taxon>Eukaryota</taxon>
        <taxon>Metazoa</taxon>
        <taxon>Ecdysozoa</taxon>
        <taxon>Arthropoda</taxon>
        <taxon>Hexapoda</taxon>
        <taxon>Insecta</taxon>
        <taxon>Pterygota</taxon>
        <taxon>Neoptera</taxon>
        <taxon>Endopterygota</taxon>
        <taxon>Lepidoptera</taxon>
        <taxon>Glossata</taxon>
        <taxon>Ditrysia</taxon>
        <taxon>Bombycoidea</taxon>
        <taxon>Sphingidae</taxon>
        <taxon>Sphinginae</taxon>
        <taxon>Sphingini</taxon>
        <taxon>Manduca</taxon>
    </lineage>
</organism>
<keyword evidence="2" id="KW-1185">Reference proteome</keyword>
<protein>
    <submittedName>
        <fullName evidence="1">Uncharacterized protein</fullName>
    </submittedName>
</protein>
<reference evidence="1" key="2">
    <citation type="submission" date="2020-12" db="EMBL/GenBank/DDBJ databases">
        <authorList>
            <person name="Kanost M."/>
        </authorList>
    </citation>
    <scope>NUCLEOTIDE SEQUENCE</scope>
</reference>
<name>A0A921YNP1_MANSE</name>
<sequence length="113" mass="12835">MEFLPDMAIGLSPIMTWLGTHMAKSGCPGCAYSYPFGDKCVMMCVCDIEPLYRHCISCEPIATSCTNSSLRADTHQKNLNITLLDLGFEPRILERCRTARAVDLRHRERLYVY</sequence>
<dbReference type="EMBL" id="JH668292">
    <property type="protein sequence ID" value="KAG6442420.1"/>
    <property type="molecule type" value="Genomic_DNA"/>
</dbReference>
<gene>
    <name evidence="1" type="ORF">O3G_MSEX002286</name>
</gene>
<comment type="caution">
    <text evidence="1">The sequence shown here is derived from an EMBL/GenBank/DDBJ whole genome shotgun (WGS) entry which is preliminary data.</text>
</comment>
<dbReference type="Proteomes" id="UP000791440">
    <property type="component" value="Unassembled WGS sequence"/>
</dbReference>
<proteinExistence type="predicted"/>
<accession>A0A921YNP1</accession>
<evidence type="ECO:0000313" key="2">
    <source>
        <dbReference type="Proteomes" id="UP000791440"/>
    </source>
</evidence>